<evidence type="ECO:0000313" key="2">
    <source>
        <dbReference type="Proteomes" id="UP001154240"/>
    </source>
</evidence>
<gene>
    <name evidence="1" type="ORF">OLX77_06715</name>
</gene>
<proteinExistence type="predicted"/>
<comment type="caution">
    <text evidence="1">The sequence shown here is derived from an EMBL/GenBank/DDBJ whole genome shotgun (WGS) entry which is preliminary data.</text>
</comment>
<protein>
    <submittedName>
        <fullName evidence="1">Uncharacterized protein</fullName>
    </submittedName>
</protein>
<organism evidence="1 2">
    <name type="scientific">Thiovibrio frasassiensis</name>
    <dbReference type="NCBI Taxonomy" id="2984131"/>
    <lineage>
        <taxon>Bacteria</taxon>
        <taxon>Pseudomonadati</taxon>
        <taxon>Thermodesulfobacteriota</taxon>
        <taxon>Desulfobulbia</taxon>
        <taxon>Desulfobulbales</taxon>
        <taxon>Thiovibrionaceae</taxon>
        <taxon>Thiovibrio</taxon>
    </lineage>
</organism>
<reference evidence="1" key="2">
    <citation type="submission" date="2022-10" db="EMBL/GenBank/DDBJ databases">
        <authorList>
            <person name="Aronson H.S."/>
        </authorList>
    </citation>
    <scope>NUCLEOTIDE SEQUENCE</scope>
    <source>
        <strain evidence="1">RS19-109</strain>
    </source>
</reference>
<reference evidence="1" key="1">
    <citation type="journal article" date="2022" name="bioRxiv">
        <title>Thiovibrio frasassiensisgen. nov., sp. nov., an autotrophic, elemental sulfur disproportionating bacterium isolated from sulfidic karst sediment, and proposal of Thiovibrionaceae fam. nov.</title>
        <authorList>
            <person name="Aronson H."/>
            <person name="Thomas C."/>
            <person name="Bhattacharyya M."/>
            <person name="Eckstein S."/>
            <person name="Jensen S."/>
            <person name="Barco R."/>
            <person name="Macalady J."/>
            <person name="Amend J."/>
        </authorList>
    </citation>
    <scope>NUCLEOTIDE SEQUENCE</scope>
    <source>
        <strain evidence="1">RS19-109</strain>
    </source>
</reference>
<evidence type="ECO:0000313" key="1">
    <source>
        <dbReference type="EMBL" id="MDG4475849.1"/>
    </source>
</evidence>
<accession>A0A9X4MJ89</accession>
<dbReference type="Proteomes" id="UP001154240">
    <property type="component" value="Unassembled WGS sequence"/>
</dbReference>
<sequence length="142" mass="16117">MMCKGETISGPDFFRLLYEDDKFCAELGRAVLAAGRLESLLKQYIAKHAPETNMSKAALGELIKFARKHTLLHQMLPALETLKDQRNYLTHNIHALLSGLIEETILERSGLLDSDIHTYTERAWQLKENLNGLADIINENHT</sequence>
<name>A0A9X4MJ89_9BACT</name>
<keyword evidence="2" id="KW-1185">Reference proteome</keyword>
<dbReference type="AlphaFoldDB" id="A0A9X4MJ89"/>
<dbReference type="EMBL" id="JAPHEH010000001">
    <property type="protein sequence ID" value="MDG4475849.1"/>
    <property type="molecule type" value="Genomic_DNA"/>
</dbReference>
<dbReference type="RefSeq" id="WP_307632823.1">
    <property type="nucleotide sequence ID" value="NZ_JAPHEH010000001.1"/>
</dbReference>